<keyword evidence="2" id="KW-1185">Reference proteome</keyword>
<protein>
    <submittedName>
        <fullName evidence="1">Uncharacterized protein</fullName>
    </submittedName>
</protein>
<dbReference type="Proteomes" id="UP000325440">
    <property type="component" value="Unassembled WGS sequence"/>
</dbReference>
<evidence type="ECO:0000313" key="2">
    <source>
        <dbReference type="Proteomes" id="UP000325440"/>
    </source>
</evidence>
<sequence length="71" mass="8046">MPSTSIWTTDEENDALFMNVCQAIDDMEGYDNEGRKRTRKEKTAAGVKKARLELVKTPGFTEIDSSFDRTV</sequence>
<reference evidence="1 2" key="1">
    <citation type="submission" date="2019-08" db="EMBL/GenBank/DDBJ databases">
        <authorList>
            <person name="Alioto T."/>
            <person name="Alioto T."/>
            <person name="Gomez Garrido J."/>
        </authorList>
    </citation>
    <scope>NUCLEOTIDE SEQUENCE [LARGE SCALE GENOMIC DNA]</scope>
</reference>
<evidence type="ECO:0000313" key="1">
    <source>
        <dbReference type="EMBL" id="VVC35797.1"/>
    </source>
</evidence>
<organism evidence="1 2">
    <name type="scientific">Cinara cedri</name>
    <dbReference type="NCBI Taxonomy" id="506608"/>
    <lineage>
        <taxon>Eukaryota</taxon>
        <taxon>Metazoa</taxon>
        <taxon>Ecdysozoa</taxon>
        <taxon>Arthropoda</taxon>
        <taxon>Hexapoda</taxon>
        <taxon>Insecta</taxon>
        <taxon>Pterygota</taxon>
        <taxon>Neoptera</taxon>
        <taxon>Paraneoptera</taxon>
        <taxon>Hemiptera</taxon>
        <taxon>Sternorrhyncha</taxon>
        <taxon>Aphidomorpha</taxon>
        <taxon>Aphidoidea</taxon>
        <taxon>Aphididae</taxon>
        <taxon>Lachninae</taxon>
        <taxon>Cinara</taxon>
    </lineage>
</organism>
<dbReference type="AlphaFoldDB" id="A0A5E4MWD8"/>
<proteinExistence type="predicted"/>
<accession>A0A5E4MWD8</accession>
<name>A0A5E4MWD8_9HEMI</name>
<dbReference type="OrthoDB" id="6623541at2759"/>
<dbReference type="EMBL" id="CABPRJ010001428">
    <property type="protein sequence ID" value="VVC35797.1"/>
    <property type="molecule type" value="Genomic_DNA"/>
</dbReference>
<gene>
    <name evidence="1" type="ORF">CINCED_3A015689</name>
</gene>